<dbReference type="SUPFAM" id="SSF46966">
    <property type="entry name" value="Spectrin repeat"/>
    <property type="match status" value="5"/>
</dbReference>
<comment type="subcellular location">
    <subcellularLocation>
        <location evidence="1">Nucleus membrane</location>
    </subcellularLocation>
</comment>
<dbReference type="AlphaFoldDB" id="A0AA88Y037"/>
<sequence>MYSKQQILHAIISDGQKMMRDGEVENKEEFQQKLHLLAEQWQSVVRRANQRKAIIENSIRQWQTFNDQAERLQDWLMEKEENLEAFNVESQPLQGIKNLIERGKHLQEEIRSQEDKFKRLHEQSKPLLQKADDNAREEVKVKISQLQHQSHGIVGKLESHVTRLTDVLKQWQECEEDIEDILTWLKDTRKTLTSDLPTSYDLLQTELTKCKDIEAAFASSENKRQNLLRKEKRLAEILQPDDLNVLHQRIRLLNKQWDELHNQAFQRAQRIHDNMFRWSSFGDRIRDFHEWMDDMERKVLSSREYHIEDLLTKIQREYQEEMTKKEVTKNELMDQGRRLMKVSSEVRSAAIETKLQRANDRWEHLKSVIAFRQRKLQETLLAVQQLDVSMANLRKWLASMEHDLSGPMVYMECDWPEIQGKLQRQQELQKDIEHHSAGVGSVLNLCEVLLHDSDACPTDVEHNALQLAMTNLDKRWRNICQQSPARRSRIEETWELWNSLIADCKEFEDWLKEVEQDLIESVTEQLNSSFTKEEVNHFESLQREVHEHLKDLENINLQYRKLAREGRTDHSGQLKQKMTDCNTRWDKLQQQVSNMMQRLKESASMKEDYVTNRDMLYNWLTEMDVQITNIEHLSSMDIPTKMAEMKRLQDEIENKQRKIDQLNTTGLFLIQKGDSQEAFRIQKELEEFKNYHRQVLDRVKKYSIKLKRISEAQIEDMNRLERQTEPPSTALADWDLHDP</sequence>
<dbReference type="Gene3D" id="1.20.58.60">
    <property type="match status" value="7"/>
</dbReference>
<evidence type="ECO:0000256" key="5">
    <source>
        <dbReference type="ARBA" id="ARBA00023242"/>
    </source>
</evidence>
<protein>
    <submittedName>
        <fullName evidence="8">Uncharacterized protein</fullName>
    </submittedName>
</protein>
<keyword evidence="4" id="KW-0472">Membrane</keyword>
<keyword evidence="3" id="KW-0677">Repeat</keyword>
<reference evidence="8" key="1">
    <citation type="submission" date="2019-08" db="EMBL/GenBank/DDBJ databases">
        <title>The improved chromosome-level genome for the pearl oyster Pinctada fucata martensii using PacBio sequencing and Hi-C.</title>
        <authorList>
            <person name="Zheng Z."/>
        </authorList>
    </citation>
    <scope>NUCLEOTIDE SEQUENCE</scope>
    <source>
        <strain evidence="8">ZZ-2019</strain>
        <tissue evidence="8">Adductor muscle</tissue>
    </source>
</reference>
<keyword evidence="5" id="KW-0539">Nucleus</keyword>
<dbReference type="GO" id="GO:0031965">
    <property type="term" value="C:nuclear membrane"/>
    <property type="evidence" value="ECO:0007669"/>
    <property type="project" value="UniProtKB-SubCell"/>
</dbReference>
<dbReference type="InterPro" id="IPR002017">
    <property type="entry name" value="Spectrin_repeat"/>
</dbReference>
<feature type="coiled-coil region" evidence="6">
    <location>
        <begin position="638"/>
        <end position="665"/>
    </location>
</feature>
<comment type="caution">
    <text evidence="8">The sequence shown here is derived from an EMBL/GenBank/DDBJ whole genome shotgun (WGS) entry which is preliminary data.</text>
</comment>
<dbReference type="CDD" id="cd00176">
    <property type="entry name" value="SPEC"/>
    <property type="match status" value="4"/>
</dbReference>
<dbReference type="EMBL" id="VSWD01000010">
    <property type="protein sequence ID" value="KAK3091260.1"/>
    <property type="molecule type" value="Genomic_DNA"/>
</dbReference>
<evidence type="ECO:0000313" key="9">
    <source>
        <dbReference type="Proteomes" id="UP001186944"/>
    </source>
</evidence>
<keyword evidence="2" id="KW-0597">Phosphoprotein</keyword>
<dbReference type="PANTHER" id="PTHR14514">
    <property type="entry name" value="PKA ANCHORING PROTEIN"/>
    <property type="match status" value="1"/>
</dbReference>
<dbReference type="Proteomes" id="UP001186944">
    <property type="component" value="Unassembled WGS sequence"/>
</dbReference>
<proteinExistence type="predicted"/>
<evidence type="ECO:0000256" key="7">
    <source>
        <dbReference type="SAM" id="MobiDB-lite"/>
    </source>
</evidence>
<feature type="coiled-coil region" evidence="6">
    <location>
        <begin position="96"/>
        <end position="123"/>
    </location>
</feature>
<accession>A0AA88Y037</accession>
<evidence type="ECO:0000256" key="4">
    <source>
        <dbReference type="ARBA" id="ARBA00023136"/>
    </source>
</evidence>
<gene>
    <name evidence="8" type="ORF">FSP39_018383</name>
</gene>
<evidence type="ECO:0000256" key="3">
    <source>
        <dbReference type="ARBA" id="ARBA00022737"/>
    </source>
</evidence>
<evidence type="ECO:0000313" key="8">
    <source>
        <dbReference type="EMBL" id="KAK3091260.1"/>
    </source>
</evidence>
<dbReference type="PANTHER" id="PTHR14514:SF2">
    <property type="entry name" value="A-KINASE ANCHOR PROTEIN 6"/>
    <property type="match status" value="1"/>
</dbReference>
<evidence type="ECO:0000256" key="6">
    <source>
        <dbReference type="SAM" id="Coils"/>
    </source>
</evidence>
<evidence type="ECO:0000256" key="1">
    <source>
        <dbReference type="ARBA" id="ARBA00004126"/>
    </source>
</evidence>
<feature type="coiled-coil region" evidence="6">
    <location>
        <begin position="538"/>
        <end position="565"/>
    </location>
</feature>
<organism evidence="8 9">
    <name type="scientific">Pinctada imbricata</name>
    <name type="common">Atlantic pearl-oyster</name>
    <name type="synonym">Pinctada martensii</name>
    <dbReference type="NCBI Taxonomy" id="66713"/>
    <lineage>
        <taxon>Eukaryota</taxon>
        <taxon>Metazoa</taxon>
        <taxon>Spiralia</taxon>
        <taxon>Lophotrochozoa</taxon>
        <taxon>Mollusca</taxon>
        <taxon>Bivalvia</taxon>
        <taxon>Autobranchia</taxon>
        <taxon>Pteriomorphia</taxon>
        <taxon>Pterioida</taxon>
        <taxon>Pterioidea</taxon>
        <taxon>Pteriidae</taxon>
        <taxon>Pinctada</taxon>
    </lineage>
</organism>
<keyword evidence="9" id="KW-1185">Reference proteome</keyword>
<evidence type="ECO:0000256" key="2">
    <source>
        <dbReference type="ARBA" id="ARBA00022553"/>
    </source>
</evidence>
<dbReference type="InterPro" id="IPR018159">
    <property type="entry name" value="Spectrin/alpha-actinin"/>
</dbReference>
<dbReference type="SMART" id="SM00150">
    <property type="entry name" value="SPEC"/>
    <property type="match status" value="6"/>
</dbReference>
<keyword evidence="6" id="KW-0175">Coiled coil</keyword>
<name>A0AA88Y037_PINIB</name>
<feature type="region of interest" description="Disordered" evidence="7">
    <location>
        <begin position="717"/>
        <end position="739"/>
    </location>
</feature>
<dbReference type="Pfam" id="PF00435">
    <property type="entry name" value="Spectrin"/>
    <property type="match status" value="6"/>
</dbReference>